<dbReference type="EMBL" id="MU277228">
    <property type="protein sequence ID" value="KAI0059264.1"/>
    <property type="molecule type" value="Genomic_DNA"/>
</dbReference>
<reference evidence="1" key="2">
    <citation type="journal article" date="2022" name="New Phytol.">
        <title>Evolutionary transition to the ectomycorrhizal habit in the genomes of a hyperdiverse lineage of mushroom-forming fungi.</title>
        <authorList>
            <person name="Looney B."/>
            <person name="Miyauchi S."/>
            <person name="Morin E."/>
            <person name="Drula E."/>
            <person name="Courty P.E."/>
            <person name="Kohler A."/>
            <person name="Kuo A."/>
            <person name="LaButti K."/>
            <person name="Pangilinan J."/>
            <person name="Lipzen A."/>
            <person name="Riley R."/>
            <person name="Andreopoulos W."/>
            <person name="He G."/>
            <person name="Johnson J."/>
            <person name="Nolan M."/>
            <person name="Tritt A."/>
            <person name="Barry K.W."/>
            <person name="Grigoriev I.V."/>
            <person name="Nagy L.G."/>
            <person name="Hibbett D."/>
            <person name="Henrissat B."/>
            <person name="Matheny P.B."/>
            <person name="Labbe J."/>
            <person name="Martin F.M."/>
        </authorList>
    </citation>
    <scope>NUCLEOTIDE SEQUENCE</scope>
    <source>
        <strain evidence="1">HHB10654</strain>
    </source>
</reference>
<reference evidence="1" key="1">
    <citation type="submission" date="2021-03" db="EMBL/GenBank/DDBJ databases">
        <authorList>
            <consortium name="DOE Joint Genome Institute"/>
            <person name="Ahrendt S."/>
            <person name="Looney B.P."/>
            <person name="Miyauchi S."/>
            <person name="Morin E."/>
            <person name="Drula E."/>
            <person name="Courty P.E."/>
            <person name="Chicoki N."/>
            <person name="Fauchery L."/>
            <person name="Kohler A."/>
            <person name="Kuo A."/>
            <person name="Labutti K."/>
            <person name="Pangilinan J."/>
            <person name="Lipzen A."/>
            <person name="Riley R."/>
            <person name="Andreopoulos W."/>
            <person name="He G."/>
            <person name="Johnson J."/>
            <person name="Barry K.W."/>
            <person name="Grigoriev I.V."/>
            <person name="Nagy L."/>
            <person name="Hibbett D."/>
            <person name="Henrissat B."/>
            <person name="Matheny P.B."/>
            <person name="Labbe J."/>
            <person name="Martin F."/>
        </authorList>
    </citation>
    <scope>NUCLEOTIDE SEQUENCE</scope>
    <source>
        <strain evidence="1">HHB10654</strain>
    </source>
</reference>
<proteinExistence type="predicted"/>
<protein>
    <submittedName>
        <fullName evidence="1">Uncharacterized protein</fullName>
    </submittedName>
</protein>
<evidence type="ECO:0000313" key="2">
    <source>
        <dbReference type="Proteomes" id="UP000814140"/>
    </source>
</evidence>
<gene>
    <name evidence="1" type="ORF">BV25DRAFT_1829319</name>
</gene>
<accession>A0ACB8SSB7</accession>
<comment type="caution">
    <text evidence="1">The sequence shown here is derived from an EMBL/GenBank/DDBJ whole genome shotgun (WGS) entry which is preliminary data.</text>
</comment>
<name>A0ACB8SSB7_9AGAM</name>
<dbReference type="Proteomes" id="UP000814140">
    <property type="component" value="Unassembled WGS sequence"/>
</dbReference>
<sequence>MCIEDPRRHERHTIKRSMPDEVEADLPLRPPFRDRKISHRMRRTTRSQDFSPQLVSVSRHKRHRCLSLDGLASSASEAGRRPGAFPSLPVYLLNHSEYKDDPTPSPPAPRLASRELPTPDAPDDDCVDTSHSASGSQITPSIKIFAPVARHATPQIPFDSEDIRSPWINYAAYDTPSAEPDYPDCDSSESDSSSYSVFDFDSDVSDDCPAVPPGLFKEETPREIYHHLLQLSLPHATHFVSQFHPFRNLVPGSRWRTDMNIRYRTDPATRSSDLKATTMWRPIQDLYHYTCRASGSKSTRCLDCRRGFRSLRKCLLHRLAWECHSRAHPQVVGMETQSSILYDSCHTETIDGGQSR</sequence>
<organism evidence="1 2">
    <name type="scientific">Artomyces pyxidatus</name>
    <dbReference type="NCBI Taxonomy" id="48021"/>
    <lineage>
        <taxon>Eukaryota</taxon>
        <taxon>Fungi</taxon>
        <taxon>Dikarya</taxon>
        <taxon>Basidiomycota</taxon>
        <taxon>Agaricomycotina</taxon>
        <taxon>Agaricomycetes</taxon>
        <taxon>Russulales</taxon>
        <taxon>Auriscalpiaceae</taxon>
        <taxon>Artomyces</taxon>
    </lineage>
</organism>
<evidence type="ECO:0000313" key="1">
    <source>
        <dbReference type="EMBL" id="KAI0059264.1"/>
    </source>
</evidence>
<keyword evidence="2" id="KW-1185">Reference proteome</keyword>